<feature type="non-terminal residue" evidence="1">
    <location>
        <position position="1"/>
    </location>
</feature>
<keyword evidence="1" id="KW-0675">Receptor</keyword>
<accession>A0ABU7C0Q9</accession>
<dbReference type="EMBL" id="JAHUTI010075476">
    <property type="protein sequence ID" value="MED6256487.1"/>
    <property type="molecule type" value="Genomic_DNA"/>
</dbReference>
<evidence type="ECO:0000313" key="1">
    <source>
        <dbReference type="EMBL" id="MED6256487.1"/>
    </source>
</evidence>
<sequence length="64" mass="7290">AVSGLDKEPDLVHMEAHTPDGNVQYVTCRAQMCSEANRNYPFRGYIDISSLVVQDDYIFIQVRL</sequence>
<dbReference type="PANTHER" id="PTHR12106">
    <property type="entry name" value="SORTILIN RELATED"/>
    <property type="match status" value="1"/>
</dbReference>
<evidence type="ECO:0000313" key="2">
    <source>
        <dbReference type="Proteomes" id="UP001345963"/>
    </source>
</evidence>
<reference evidence="1 2" key="1">
    <citation type="submission" date="2021-07" db="EMBL/GenBank/DDBJ databases">
        <authorList>
            <person name="Palmer J.M."/>
        </authorList>
    </citation>
    <scope>NUCLEOTIDE SEQUENCE [LARGE SCALE GENOMIC DNA]</scope>
    <source>
        <strain evidence="1 2">AT_MEX2019</strain>
        <tissue evidence="1">Muscle</tissue>
    </source>
</reference>
<dbReference type="InterPro" id="IPR050310">
    <property type="entry name" value="VPS10-sortilin"/>
</dbReference>
<organism evidence="1 2">
    <name type="scientific">Ataeniobius toweri</name>
    <dbReference type="NCBI Taxonomy" id="208326"/>
    <lineage>
        <taxon>Eukaryota</taxon>
        <taxon>Metazoa</taxon>
        <taxon>Chordata</taxon>
        <taxon>Craniata</taxon>
        <taxon>Vertebrata</taxon>
        <taxon>Euteleostomi</taxon>
        <taxon>Actinopterygii</taxon>
        <taxon>Neopterygii</taxon>
        <taxon>Teleostei</taxon>
        <taxon>Neoteleostei</taxon>
        <taxon>Acanthomorphata</taxon>
        <taxon>Ovalentaria</taxon>
        <taxon>Atherinomorphae</taxon>
        <taxon>Cyprinodontiformes</taxon>
        <taxon>Goodeidae</taxon>
        <taxon>Ataeniobius</taxon>
    </lineage>
</organism>
<name>A0ABU7C0Q9_9TELE</name>
<proteinExistence type="predicted"/>
<comment type="caution">
    <text evidence="1">The sequence shown here is derived from an EMBL/GenBank/DDBJ whole genome shotgun (WGS) entry which is preliminary data.</text>
</comment>
<protein>
    <submittedName>
        <fullName evidence="1">VPS10 domain-containing receptor SorCS1</fullName>
    </submittedName>
</protein>
<dbReference type="Proteomes" id="UP001345963">
    <property type="component" value="Unassembled WGS sequence"/>
</dbReference>
<keyword evidence="2" id="KW-1185">Reference proteome</keyword>
<dbReference type="PANTHER" id="PTHR12106:SF10">
    <property type="entry name" value="VPS10 DOMAIN-CONTAINING RECEPTOR SORCS3"/>
    <property type="match status" value="1"/>
</dbReference>
<gene>
    <name evidence="1" type="primary">SORCS1_4</name>
    <name evidence="1" type="ORF">ATANTOWER_027284</name>
</gene>